<keyword evidence="9" id="KW-0812">Transmembrane</keyword>
<evidence type="ECO:0000313" key="12">
    <source>
        <dbReference type="EMBL" id="PRZ40759.1"/>
    </source>
</evidence>
<evidence type="ECO:0000256" key="2">
    <source>
        <dbReference type="ARBA" id="ARBA00012438"/>
    </source>
</evidence>
<dbReference type="EC" id="2.7.13.3" evidence="2"/>
<dbReference type="GO" id="GO:0046983">
    <property type="term" value="F:protein dimerization activity"/>
    <property type="evidence" value="ECO:0007669"/>
    <property type="project" value="InterPro"/>
</dbReference>
<evidence type="ECO:0000256" key="8">
    <source>
        <dbReference type="ARBA" id="ARBA00023012"/>
    </source>
</evidence>
<dbReference type="InterPro" id="IPR036890">
    <property type="entry name" value="HATPase_C_sf"/>
</dbReference>
<evidence type="ECO:0000256" key="7">
    <source>
        <dbReference type="ARBA" id="ARBA00022840"/>
    </source>
</evidence>
<gene>
    <name evidence="12" type="ORF">CLV47_11456</name>
</gene>
<dbReference type="InterPro" id="IPR011712">
    <property type="entry name" value="Sig_transdc_His_kin_sub3_dim/P"/>
</dbReference>
<feature type="transmembrane region" description="Helical" evidence="9">
    <location>
        <begin position="64"/>
        <end position="81"/>
    </location>
</feature>
<keyword evidence="4" id="KW-0808">Transferase</keyword>
<evidence type="ECO:0000256" key="5">
    <source>
        <dbReference type="ARBA" id="ARBA00022741"/>
    </source>
</evidence>
<dbReference type="SUPFAM" id="SSF55874">
    <property type="entry name" value="ATPase domain of HSP90 chaperone/DNA topoisomerase II/histidine kinase"/>
    <property type="match status" value="1"/>
</dbReference>
<dbReference type="InterPro" id="IPR050482">
    <property type="entry name" value="Sensor_HK_TwoCompSys"/>
</dbReference>
<feature type="domain" description="DUF7134" evidence="11">
    <location>
        <begin position="40"/>
        <end position="173"/>
    </location>
</feature>
<dbReference type="PANTHER" id="PTHR24421:SF10">
    <property type="entry name" value="NITRATE_NITRITE SENSOR PROTEIN NARQ"/>
    <property type="match status" value="1"/>
</dbReference>
<dbReference type="GO" id="GO:0016020">
    <property type="term" value="C:membrane"/>
    <property type="evidence" value="ECO:0007669"/>
    <property type="project" value="InterPro"/>
</dbReference>
<keyword evidence="13" id="KW-1185">Reference proteome</keyword>
<keyword evidence="9" id="KW-0472">Membrane</keyword>
<evidence type="ECO:0000313" key="13">
    <source>
        <dbReference type="Proteomes" id="UP000237752"/>
    </source>
</evidence>
<keyword evidence="6 12" id="KW-0418">Kinase</keyword>
<keyword evidence="7" id="KW-0067">ATP-binding</keyword>
<sequence length="411" mass="43821">MRVSAKGRTTTGPDRSKIMDMRTRVAAWRQLRLGGLLGPDIALGVFMLAIAFTSTLAGKPDEGPLIVTVPTAVVMTCSLAWRRRFPLVPAFACAAADLFQTSLAQAPGSQWSLAALVIAMYSTASYCSEQWAALAGAVLVASLLVGEWLVRGPDYLFIVLVFGGVWLLGRAGRVWRERIVYMHQHGQDAARLAVAQERLRISRELHDVLGHSMSVIAVQADAAGAALESEPDLAKEPVNVIHSTARGSLAEIRAMVDMLRYDDDGTGAEDIPAMAPGLFDVDALLDRTETNGLPVTRSIESDLLVPSPAYGLTIYRVVQESLTNVMKHAGMVSTHVAVRRDGTDVVVEIGNSPGTECTAQQGIGYGLRGLRERLELLGGSMTAGPRADGGFAVIARLPAERAGDPKSPSPA</sequence>
<dbReference type="Gene3D" id="1.20.5.1930">
    <property type="match status" value="1"/>
</dbReference>
<name>A0A2T0ZWM9_9ACTN</name>
<proteinExistence type="predicted"/>
<evidence type="ECO:0000256" key="3">
    <source>
        <dbReference type="ARBA" id="ARBA00022553"/>
    </source>
</evidence>
<evidence type="ECO:0000256" key="4">
    <source>
        <dbReference type="ARBA" id="ARBA00022679"/>
    </source>
</evidence>
<dbReference type="Pfam" id="PF07730">
    <property type="entry name" value="HisKA_3"/>
    <property type="match status" value="1"/>
</dbReference>
<organism evidence="12 13">
    <name type="scientific">Antricoccus suffuscus</name>
    <dbReference type="NCBI Taxonomy" id="1629062"/>
    <lineage>
        <taxon>Bacteria</taxon>
        <taxon>Bacillati</taxon>
        <taxon>Actinomycetota</taxon>
        <taxon>Actinomycetes</taxon>
        <taxon>Geodermatophilales</taxon>
        <taxon>Antricoccaceae</taxon>
        <taxon>Antricoccus</taxon>
    </lineage>
</organism>
<comment type="catalytic activity">
    <reaction evidence="1">
        <text>ATP + protein L-histidine = ADP + protein N-phospho-L-histidine.</text>
        <dbReference type="EC" id="2.7.13.3"/>
    </reaction>
</comment>
<feature type="transmembrane region" description="Helical" evidence="9">
    <location>
        <begin position="31"/>
        <end position="52"/>
    </location>
</feature>
<keyword evidence="5" id="KW-0547">Nucleotide-binding</keyword>
<evidence type="ECO:0000256" key="1">
    <source>
        <dbReference type="ARBA" id="ARBA00000085"/>
    </source>
</evidence>
<dbReference type="EMBL" id="PVUE01000014">
    <property type="protein sequence ID" value="PRZ40759.1"/>
    <property type="molecule type" value="Genomic_DNA"/>
</dbReference>
<dbReference type="GO" id="GO:0005524">
    <property type="term" value="F:ATP binding"/>
    <property type="evidence" value="ECO:0007669"/>
    <property type="project" value="UniProtKB-KW"/>
</dbReference>
<dbReference type="AlphaFoldDB" id="A0A2T0ZWM9"/>
<dbReference type="Pfam" id="PF23539">
    <property type="entry name" value="DUF7134"/>
    <property type="match status" value="1"/>
</dbReference>
<evidence type="ECO:0000259" key="11">
    <source>
        <dbReference type="Pfam" id="PF23539"/>
    </source>
</evidence>
<dbReference type="PANTHER" id="PTHR24421">
    <property type="entry name" value="NITRATE/NITRITE SENSOR PROTEIN NARX-RELATED"/>
    <property type="match status" value="1"/>
</dbReference>
<keyword evidence="9" id="KW-1133">Transmembrane helix</keyword>
<evidence type="ECO:0000259" key="10">
    <source>
        <dbReference type="Pfam" id="PF07730"/>
    </source>
</evidence>
<protein>
    <recommendedName>
        <fullName evidence="2">histidine kinase</fullName>
        <ecNumber evidence="2">2.7.13.3</ecNumber>
    </recommendedName>
</protein>
<dbReference type="Gene3D" id="3.30.565.10">
    <property type="entry name" value="Histidine kinase-like ATPase, C-terminal domain"/>
    <property type="match status" value="1"/>
</dbReference>
<feature type="transmembrane region" description="Helical" evidence="9">
    <location>
        <begin position="131"/>
        <end position="149"/>
    </location>
</feature>
<evidence type="ECO:0000256" key="9">
    <source>
        <dbReference type="SAM" id="Phobius"/>
    </source>
</evidence>
<accession>A0A2T0ZWM9</accession>
<feature type="domain" description="Signal transduction histidine kinase subgroup 3 dimerisation and phosphoacceptor" evidence="10">
    <location>
        <begin position="197"/>
        <end position="261"/>
    </location>
</feature>
<reference evidence="12 13" key="1">
    <citation type="submission" date="2018-03" db="EMBL/GenBank/DDBJ databases">
        <title>Genomic Encyclopedia of Archaeal and Bacterial Type Strains, Phase II (KMG-II): from individual species to whole genera.</title>
        <authorList>
            <person name="Goeker M."/>
        </authorList>
    </citation>
    <scope>NUCLEOTIDE SEQUENCE [LARGE SCALE GENOMIC DNA]</scope>
    <source>
        <strain evidence="12 13">DSM 100065</strain>
    </source>
</reference>
<dbReference type="InterPro" id="IPR055558">
    <property type="entry name" value="DUF7134"/>
</dbReference>
<dbReference type="CDD" id="cd16917">
    <property type="entry name" value="HATPase_UhpB-NarQ-NarX-like"/>
    <property type="match status" value="1"/>
</dbReference>
<dbReference type="Proteomes" id="UP000237752">
    <property type="component" value="Unassembled WGS sequence"/>
</dbReference>
<dbReference type="GO" id="GO:0000155">
    <property type="term" value="F:phosphorelay sensor kinase activity"/>
    <property type="evidence" value="ECO:0007669"/>
    <property type="project" value="InterPro"/>
</dbReference>
<keyword evidence="8" id="KW-0902">Two-component regulatory system</keyword>
<evidence type="ECO:0000256" key="6">
    <source>
        <dbReference type="ARBA" id="ARBA00022777"/>
    </source>
</evidence>
<keyword evidence="3" id="KW-0597">Phosphoprotein</keyword>
<comment type="caution">
    <text evidence="12">The sequence shown here is derived from an EMBL/GenBank/DDBJ whole genome shotgun (WGS) entry which is preliminary data.</text>
</comment>
<feature type="transmembrane region" description="Helical" evidence="9">
    <location>
        <begin position="155"/>
        <end position="172"/>
    </location>
</feature>